<proteinExistence type="predicted"/>
<dbReference type="EMBL" id="JAFREP010000008">
    <property type="protein sequence ID" value="MBO1319150.1"/>
    <property type="molecule type" value="Genomic_DNA"/>
</dbReference>
<accession>A0A8J7QJ35</accession>
<organism evidence="3 4">
    <name type="scientific">Acanthopleuribacter pedis</name>
    <dbReference type="NCBI Taxonomy" id="442870"/>
    <lineage>
        <taxon>Bacteria</taxon>
        <taxon>Pseudomonadati</taxon>
        <taxon>Acidobacteriota</taxon>
        <taxon>Holophagae</taxon>
        <taxon>Acanthopleuribacterales</taxon>
        <taxon>Acanthopleuribacteraceae</taxon>
        <taxon>Acanthopleuribacter</taxon>
    </lineage>
</organism>
<dbReference type="Proteomes" id="UP000664417">
    <property type="component" value="Unassembled WGS sequence"/>
</dbReference>
<protein>
    <submittedName>
        <fullName evidence="3">Uncharacterized protein</fullName>
    </submittedName>
</protein>
<reference evidence="3" key="1">
    <citation type="submission" date="2021-03" db="EMBL/GenBank/DDBJ databases">
        <authorList>
            <person name="Wang G."/>
        </authorList>
    </citation>
    <scope>NUCLEOTIDE SEQUENCE</scope>
    <source>
        <strain evidence="3">KCTC 12899</strain>
    </source>
</reference>
<evidence type="ECO:0000313" key="3">
    <source>
        <dbReference type="EMBL" id="MBO1319150.1"/>
    </source>
</evidence>
<feature type="transmembrane region" description="Helical" evidence="2">
    <location>
        <begin position="99"/>
        <end position="119"/>
    </location>
</feature>
<evidence type="ECO:0000256" key="2">
    <source>
        <dbReference type="SAM" id="Phobius"/>
    </source>
</evidence>
<dbReference type="AlphaFoldDB" id="A0A8J7QJ35"/>
<evidence type="ECO:0000313" key="4">
    <source>
        <dbReference type="Proteomes" id="UP000664417"/>
    </source>
</evidence>
<keyword evidence="2" id="KW-1133">Transmembrane helix</keyword>
<name>A0A8J7QJ35_9BACT</name>
<comment type="caution">
    <text evidence="3">The sequence shown here is derived from an EMBL/GenBank/DDBJ whole genome shotgun (WGS) entry which is preliminary data.</text>
</comment>
<feature type="transmembrane region" description="Helical" evidence="2">
    <location>
        <begin position="64"/>
        <end position="87"/>
    </location>
</feature>
<evidence type="ECO:0000256" key="1">
    <source>
        <dbReference type="SAM" id="MobiDB-lite"/>
    </source>
</evidence>
<sequence length="134" mass="14298">MPEQPPGAADPGHHPNNDQEPRGESDTALLTDSPSHALSVTRASGKKVSIAPHSSEWASIVKPFAYFIFCLTGAVMLLPFFLIAFFANEGDKLDQFLEWAKMILAPVVGFSSAVVGYFFGTRGAAGAAPDDEDD</sequence>
<keyword evidence="2" id="KW-0812">Transmembrane</keyword>
<keyword evidence="2" id="KW-0472">Membrane</keyword>
<gene>
    <name evidence="3" type="ORF">J3U88_11825</name>
</gene>
<feature type="compositionally biased region" description="Basic and acidic residues" evidence="1">
    <location>
        <begin position="11"/>
        <end position="25"/>
    </location>
</feature>
<feature type="region of interest" description="Disordered" evidence="1">
    <location>
        <begin position="1"/>
        <end position="34"/>
    </location>
</feature>
<keyword evidence="4" id="KW-1185">Reference proteome</keyword>